<evidence type="ECO:0000313" key="3">
    <source>
        <dbReference type="EMBL" id="MDX3038418.1"/>
    </source>
</evidence>
<accession>A0ABU4MLT9</accession>
<reference evidence="3 4" key="1">
    <citation type="journal article" date="2023" name="Microb. Genom.">
        <title>Mesoterricola silvestris gen. nov., sp. nov., Mesoterricola sediminis sp. nov., Geothrix oryzae sp. nov., Geothrix edaphica sp. nov., Geothrix rubra sp. nov., and Geothrix limicola sp. nov., six novel members of Acidobacteriota isolated from soils.</title>
        <authorList>
            <person name="Weisberg A.J."/>
            <person name="Pearce E."/>
            <person name="Kramer C.G."/>
            <person name="Chang J.H."/>
            <person name="Clarke C.R."/>
        </authorList>
    </citation>
    <scope>NUCLEOTIDE SEQUENCE [LARGE SCALE GENOMIC DNA]</scope>
    <source>
        <strain evidence="3 4">NE20-4-1</strain>
    </source>
</reference>
<proteinExistence type="predicted"/>
<evidence type="ECO:0000313" key="4">
    <source>
        <dbReference type="Proteomes" id="UP001282474"/>
    </source>
</evidence>
<sequence length="285" mass="29727">MDDRAAGRRGRWRLRAAASGAAAAVFLGGCSADAAERSGEPGTKASGSAAPSASASGQSAGEDAEPTATPSTAPFTAAPDRVPRGRKDGAALAEAVAMRPQDWGSGFEARPLARSAEGTIAVLDDECRWQRRPLPGDVLASLSLYSQLPGTGKRGTVRVTATVTVHTGVPDADDHVSATLEEALRCPEQQVRADERIAGLMSVGTPRGMRGNNYADDSVLETGVYLIGTGKADYRWMVTRLGQVTMTVSIKGAEGYTVDELEQFMTRGTTTMLQRVADELGGGEG</sequence>
<keyword evidence="2" id="KW-0732">Signal</keyword>
<dbReference type="PROSITE" id="PS51257">
    <property type="entry name" value="PROKAR_LIPOPROTEIN"/>
    <property type="match status" value="1"/>
</dbReference>
<name>A0ABU4MLT9_9ACTN</name>
<keyword evidence="4" id="KW-1185">Reference proteome</keyword>
<feature type="region of interest" description="Disordered" evidence="1">
    <location>
        <begin position="33"/>
        <end position="85"/>
    </location>
</feature>
<gene>
    <name evidence="3" type="ORF">PV383_14735</name>
</gene>
<evidence type="ECO:0008006" key="5">
    <source>
        <dbReference type="Google" id="ProtNLM"/>
    </source>
</evidence>
<comment type="caution">
    <text evidence="3">The sequence shown here is derived from an EMBL/GenBank/DDBJ whole genome shotgun (WGS) entry which is preliminary data.</text>
</comment>
<evidence type="ECO:0000256" key="1">
    <source>
        <dbReference type="SAM" id="MobiDB-lite"/>
    </source>
</evidence>
<feature type="compositionally biased region" description="Low complexity" evidence="1">
    <location>
        <begin position="45"/>
        <end position="79"/>
    </location>
</feature>
<dbReference type="RefSeq" id="WP_237270163.1">
    <property type="nucleotide sequence ID" value="NZ_JABXWH010000001.1"/>
</dbReference>
<dbReference type="EMBL" id="JARAWJ010000009">
    <property type="protein sequence ID" value="MDX3038418.1"/>
    <property type="molecule type" value="Genomic_DNA"/>
</dbReference>
<feature type="signal peptide" evidence="2">
    <location>
        <begin position="1"/>
        <end position="34"/>
    </location>
</feature>
<organism evidence="3 4">
    <name type="scientific">Streptomyces caniscabiei</name>
    <dbReference type="NCBI Taxonomy" id="2746961"/>
    <lineage>
        <taxon>Bacteria</taxon>
        <taxon>Bacillati</taxon>
        <taxon>Actinomycetota</taxon>
        <taxon>Actinomycetes</taxon>
        <taxon>Kitasatosporales</taxon>
        <taxon>Streptomycetaceae</taxon>
        <taxon>Streptomyces</taxon>
    </lineage>
</organism>
<protein>
    <recommendedName>
        <fullName evidence="5">Lipoprotein</fullName>
    </recommendedName>
</protein>
<dbReference type="Proteomes" id="UP001282474">
    <property type="component" value="Unassembled WGS sequence"/>
</dbReference>
<evidence type="ECO:0000256" key="2">
    <source>
        <dbReference type="SAM" id="SignalP"/>
    </source>
</evidence>
<feature type="chain" id="PRO_5046275214" description="Lipoprotein" evidence="2">
    <location>
        <begin position="35"/>
        <end position="285"/>
    </location>
</feature>